<reference evidence="2" key="1">
    <citation type="submission" date="2023-01" db="EMBL/GenBank/DDBJ databases">
        <authorList>
            <person name="Van Ghelder C."/>
            <person name="Rancurel C."/>
        </authorList>
    </citation>
    <scope>NUCLEOTIDE SEQUENCE</scope>
    <source>
        <strain evidence="2">CNCM I-4278</strain>
    </source>
</reference>
<keyword evidence="1" id="KW-0472">Membrane</keyword>
<dbReference type="Proteomes" id="UP001152607">
    <property type="component" value="Unassembled WGS sequence"/>
</dbReference>
<keyword evidence="1" id="KW-0812">Transmembrane</keyword>
<proteinExistence type="predicted"/>
<gene>
    <name evidence="2" type="ORF">PDIGIT_LOCUS10189</name>
</gene>
<evidence type="ECO:0000313" key="3">
    <source>
        <dbReference type="Proteomes" id="UP001152607"/>
    </source>
</evidence>
<evidence type="ECO:0000256" key="1">
    <source>
        <dbReference type="SAM" id="Phobius"/>
    </source>
</evidence>
<evidence type="ECO:0000313" key="2">
    <source>
        <dbReference type="EMBL" id="CAI6337081.1"/>
    </source>
</evidence>
<organism evidence="2 3">
    <name type="scientific">Periconia digitata</name>
    <dbReference type="NCBI Taxonomy" id="1303443"/>
    <lineage>
        <taxon>Eukaryota</taxon>
        <taxon>Fungi</taxon>
        <taxon>Dikarya</taxon>
        <taxon>Ascomycota</taxon>
        <taxon>Pezizomycotina</taxon>
        <taxon>Dothideomycetes</taxon>
        <taxon>Pleosporomycetidae</taxon>
        <taxon>Pleosporales</taxon>
        <taxon>Massarineae</taxon>
        <taxon>Periconiaceae</taxon>
        <taxon>Periconia</taxon>
    </lineage>
</organism>
<comment type="caution">
    <text evidence="2">The sequence shown here is derived from an EMBL/GenBank/DDBJ whole genome shotgun (WGS) entry which is preliminary data.</text>
</comment>
<name>A0A9W4UJ20_9PLEO</name>
<feature type="transmembrane region" description="Helical" evidence="1">
    <location>
        <begin position="82"/>
        <end position="105"/>
    </location>
</feature>
<keyword evidence="3" id="KW-1185">Reference proteome</keyword>
<dbReference type="AlphaFoldDB" id="A0A9W4UJ20"/>
<sequence>MTFVLLIGKIAVGFRSHHVDRLSRYAKPVSKFMPIAFHVGRTVTLGDTGSQGHNSQQRLTILARRQMGNSIISHVQNLRENLFMALNVLMAVVMVVMLMAVMVTVSVGQRS</sequence>
<keyword evidence="1" id="KW-1133">Transmembrane helix</keyword>
<protein>
    <submittedName>
        <fullName evidence="2">Uncharacterized protein</fullName>
    </submittedName>
</protein>
<dbReference type="EMBL" id="CAOQHR010000007">
    <property type="protein sequence ID" value="CAI6337081.1"/>
    <property type="molecule type" value="Genomic_DNA"/>
</dbReference>
<accession>A0A9W4UJ20</accession>